<proteinExistence type="predicted"/>
<organism evidence="1 2">
    <name type="scientific">Caerostris darwini</name>
    <dbReference type="NCBI Taxonomy" id="1538125"/>
    <lineage>
        <taxon>Eukaryota</taxon>
        <taxon>Metazoa</taxon>
        <taxon>Ecdysozoa</taxon>
        <taxon>Arthropoda</taxon>
        <taxon>Chelicerata</taxon>
        <taxon>Arachnida</taxon>
        <taxon>Araneae</taxon>
        <taxon>Araneomorphae</taxon>
        <taxon>Entelegynae</taxon>
        <taxon>Araneoidea</taxon>
        <taxon>Araneidae</taxon>
        <taxon>Caerostris</taxon>
    </lineage>
</organism>
<reference evidence="1 2" key="1">
    <citation type="submission" date="2021-06" db="EMBL/GenBank/DDBJ databases">
        <title>Caerostris darwini draft genome.</title>
        <authorList>
            <person name="Kono N."/>
            <person name="Arakawa K."/>
        </authorList>
    </citation>
    <scope>NUCLEOTIDE SEQUENCE [LARGE SCALE GENOMIC DNA]</scope>
</reference>
<protein>
    <submittedName>
        <fullName evidence="1">N-acetyltransferase domain-containing protein</fullName>
    </submittedName>
</protein>
<gene>
    <name evidence="1" type="primary">AVEN_8287_1</name>
    <name evidence="1" type="ORF">CDAR_461051</name>
</gene>
<dbReference type="AlphaFoldDB" id="A0AAV4W2L6"/>
<dbReference type="Proteomes" id="UP001054837">
    <property type="component" value="Unassembled WGS sequence"/>
</dbReference>
<keyword evidence="2" id="KW-1185">Reference proteome</keyword>
<evidence type="ECO:0000313" key="1">
    <source>
        <dbReference type="EMBL" id="GIY76154.1"/>
    </source>
</evidence>
<name>A0AAV4W2L6_9ARAC</name>
<dbReference type="EMBL" id="BPLQ01013956">
    <property type="protein sequence ID" value="GIY76154.1"/>
    <property type="molecule type" value="Genomic_DNA"/>
</dbReference>
<sequence length="122" mass="13367">MEHGGTANCGSNAVLDMYKIYRDRAVFPVEEPDWVCIKNQTSTDVSQIVLSNIVPPGVYIQPFQDYFLPAMVAYDQALIGFKRSLQLSYSCKEVNSKTLVAFKDGACVGFGTIKESCLGAEG</sequence>
<evidence type="ECO:0000313" key="2">
    <source>
        <dbReference type="Proteomes" id="UP001054837"/>
    </source>
</evidence>
<comment type="caution">
    <text evidence="1">The sequence shown here is derived from an EMBL/GenBank/DDBJ whole genome shotgun (WGS) entry which is preliminary data.</text>
</comment>
<accession>A0AAV4W2L6</accession>